<evidence type="ECO:0000256" key="1">
    <source>
        <dbReference type="SAM" id="Coils"/>
    </source>
</evidence>
<evidence type="ECO:0000313" key="5">
    <source>
        <dbReference type="Proteomes" id="UP000039046"/>
    </source>
</evidence>
<feature type="region of interest" description="Disordered" evidence="2">
    <location>
        <begin position="588"/>
        <end position="631"/>
    </location>
</feature>
<feature type="compositionally biased region" description="Polar residues" evidence="2">
    <location>
        <begin position="779"/>
        <end position="790"/>
    </location>
</feature>
<dbReference type="Proteomes" id="UP000039046">
    <property type="component" value="Unassembled WGS sequence"/>
</dbReference>
<feature type="compositionally biased region" description="Basic and acidic residues" evidence="2">
    <location>
        <begin position="1103"/>
        <end position="1115"/>
    </location>
</feature>
<feature type="domain" description="F-box" evidence="3">
    <location>
        <begin position="20"/>
        <end position="66"/>
    </location>
</feature>
<name>A0A0A1T8P4_9HYPO</name>
<dbReference type="HOGENOM" id="CLU_002718_0_0_1"/>
<feature type="compositionally biased region" description="Polar residues" evidence="2">
    <location>
        <begin position="839"/>
        <end position="855"/>
    </location>
</feature>
<dbReference type="SUPFAM" id="SSF81383">
    <property type="entry name" value="F-box domain"/>
    <property type="match status" value="1"/>
</dbReference>
<dbReference type="Pfam" id="PF23749">
    <property type="entry name" value="DUF7165"/>
    <property type="match status" value="1"/>
</dbReference>
<organism evidence="4 5">
    <name type="scientific">[Torrubiella] hemipterigena</name>
    <dbReference type="NCBI Taxonomy" id="1531966"/>
    <lineage>
        <taxon>Eukaryota</taxon>
        <taxon>Fungi</taxon>
        <taxon>Dikarya</taxon>
        <taxon>Ascomycota</taxon>
        <taxon>Pezizomycotina</taxon>
        <taxon>Sordariomycetes</taxon>
        <taxon>Hypocreomycetidae</taxon>
        <taxon>Hypocreales</taxon>
        <taxon>Clavicipitaceae</taxon>
        <taxon>Clavicipitaceae incertae sedis</taxon>
        <taxon>'Torrubiella' clade</taxon>
    </lineage>
</organism>
<feature type="compositionally biased region" description="Polar residues" evidence="2">
    <location>
        <begin position="813"/>
        <end position="829"/>
    </location>
</feature>
<dbReference type="InterPro" id="IPR036047">
    <property type="entry name" value="F-box-like_dom_sf"/>
</dbReference>
<accession>A0A0A1T8P4</accession>
<protein>
    <recommendedName>
        <fullName evidence="3">F-box domain-containing protein</fullName>
    </recommendedName>
</protein>
<dbReference type="InterPro" id="IPR001810">
    <property type="entry name" value="F-box_dom"/>
</dbReference>
<feature type="compositionally biased region" description="Basic residues" evidence="2">
    <location>
        <begin position="1116"/>
        <end position="1129"/>
    </location>
</feature>
<feature type="coiled-coil region" evidence="1">
    <location>
        <begin position="545"/>
        <end position="572"/>
    </location>
</feature>
<dbReference type="OrthoDB" id="3925024at2759"/>
<dbReference type="Gene3D" id="2.130.10.10">
    <property type="entry name" value="YVTN repeat-like/Quinoprotein amine dehydrogenase"/>
    <property type="match status" value="1"/>
</dbReference>
<feature type="region of interest" description="Disordered" evidence="2">
    <location>
        <begin position="429"/>
        <end position="456"/>
    </location>
</feature>
<feature type="compositionally biased region" description="Low complexity" evidence="2">
    <location>
        <begin position="904"/>
        <end position="916"/>
    </location>
</feature>
<keyword evidence="5" id="KW-1185">Reference proteome</keyword>
<feature type="compositionally biased region" description="Low complexity" evidence="2">
    <location>
        <begin position="648"/>
        <end position="671"/>
    </location>
</feature>
<reference evidence="4 5" key="1">
    <citation type="journal article" date="2015" name="Genome Announc.">
        <title>Draft Genome Sequence and Gene Annotation of the Entomopathogenic Fungus Verticillium hemipterigenum.</title>
        <authorList>
            <person name="Horn F."/>
            <person name="Habel A."/>
            <person name="Scharf D.H."/>
            <person name="Dworschak J."/>
            <person name="Brakhage A.A."/>
            <person name="Guthke R."/>
            <person name="Hertweck C."/>
            <person name="Linde J."/>
        </authorList>
    </citation>
    <scope>NUCLEOTIDE SEQUENCE [LARGE SCALE GENOMIC DNA]</scope>
</reference>
<feature type="compositionally biased region" description="Polar residues" evidence="2">
    <location>
        <begin position="949"/>
        <end position="967"/>
    </location>
</feature>
<dbReference type="InterPro" id="IPR055589">
    <property type="entry name" value="DUF7165"/>
</dbReference>
<feature type="region of interest" description="Disordered" evidence="2">
    <location>
        <begin position="1064"/>
        <end position="1156"/>
    </location>
</feature>
<evidence type="ECO:0000259" key="3">
    <source>
        <dbReference type="PROSITE" id="PS50181"/>
    </source>
</evidence>
<feature type="compositionally biased region" description="Polar residues" evidence="2">
    <location>
        <begin position="1087"/>
        <end position="1097"/>
    </location>
</feature>
<feature type="region of interest" description="Disordered" evidence="2">
    <location>
        <begin position="986"/>
        <end position="1052"/>
    </location>
</feature>
<evidence type="ECO:0000313" key="4">
    <source>
        <dbReference type="EMBL" id="CEJ82555.1"/>
    </source>
</evidence>
<feature type="compositionally biased region" description="Low complexity" evidence="2">
    <location>
        <begin position="429"/>
        <end position="446"/>
    </location>
</feature>
<feature type="compositionally biased region" description="Polar residues" evidence="2">
    <location>
        <begin position="731"/>
        <end position="746"/>
    </location>
</feature>
<evidence type="ECO:0000256" key="2">
    <source>
        <dbReference type="SAM" id="MobiDB-lite"/>
    </source>
</evidence>
<dbReference type="PROSITE" id="PS50181">
    <property type="entry name" value="FBOX"/>
    <property type="match status" value="1"/>
</dbReference>
<dbReference type="AlphaFoldDB" id="A0A0A1T8P4"/>
<dbReference type="InterPro" id="IPR015943">
    <property type="entry name" value="WD40/YVTN_repeat-like_dom_sf"/>
</dbReference>
<feature type="region of interest" description="Disordered" evidence="2">
    <location>
        <begin position="648"/>
        <end position="969"/>
    </location>
</feature>
<feature type="compositionally biased region" description="Low complexity" evidence="2">
    <location>
        <begin position="588"/>
        <end position="598"/>
    </location>
</feature>
<dbReference type="SUPFAM" id="SSF50978">
    <property type="entry name" value="WD40 repeat-like"/>
    <property type="match status" value="1"/>
</dbReference>
<feature type="compositionally biased region" description="Low complexity" evidence="2">
    <location>
        <begin position="797"/>
        <end position="808"/>
    </location>
</feature>
<dbReference type="STRING" id="1531966.A0A0A1T8P4"/>
<gene>
    <name evidence="4" type="ORF">VHEMI02614</name>
</gene>
<dbReference type="InterPro" id="IPR036322">
    <property type="entry name" value="WD40_repeat_dom_sf"/>
</dbReference>
<feature type="compositionally biased region" description="Basic and acidic residues" evidence="2">
    <location>
        <begin position="672"/>
        <end position="695"/>
    </location>
</feature>
<proteinExistence type="predicted"/>
<keyword evidence="1" id="KW-0175">Coiled coil</keyword>
<sequence>MASDEFAAPSTRDEKLPPLVDPFEQLPDEIIQQILKSAGPEGFACLTLLNRQWRRASSQPSLYELHLRRCPSYAASHLSLPPSQQSNLDQLRRLFAAEVKRNLFEPYTRTSETIIKLISTSNSSSSCPGGEGMHFNASARGHHVLAYNSSRLYVIDVRGHDIEVKREFKIRRRPALACVADNAEVLAVVSDEMQVDVYTLTSSPPKKKPTMILDTKPRAIALSACGSVLAIAYDHGIEVSSLVAGAMPTDRRAVKCDPVDSLAFSFDGTQLLGTTVHTTSPCTVVITAPYFDPGNLLSEGNIASMWTTSILFPNTSHDSSHAVLLQNGTFEEATWAFTYDRSFEAFRAIRIEDLRNGTTYFTGPEPKDASTATLLPCTLPATTYQKQLAAAGFDGKEVWIYGIPEDLDAIPGGAASNGDHLSVSAALGRHSSQHSNISRNSSSRSRNAPEPGNRMPQWQVLCDKQRNNIVTGCKVSELPGLSNLNWVEGYGGSSLKERLIATARGVSGPVLATDEEDMDFVDGGRIVLIDFDFGFSDGQRREISIELGSDEAESLEEEKRDLETEVAIVRRRTVAQRRNNNPLLRAATTASATVSVPLPEEPEDDPLIPRRMGQNPLSQPAAVEEEEEAEGGLSIAAMEALDAPYAHASPRSTTTLRRAATAAAVNRARNPRTADGRPIEYRRADGRREHPHPADGDNWVPPPPPYQADDPGDLPPFLRGPAVAPLASPPLQANSMLTRSNTLASTSSSYLQRRQSRQRTGSDSTTYSARPRPEDFSRPKSSPSLAQASFQPFAGGSTSVDVPDTDSSAVIDTEQQQHQPESPVLTSATGGLPILRRASNASMSQPSSRQASGNQPVIKRRPVRPSVDVDISPNDISPLGSTLSGPFRGLATAQTWPRAPENPQPSSSGSQTGSTNPISPVGGRAVVDDTAASLPPAPSSEQLARLNRHSTLGLSPRSQAYQSSSQWHVGPSETIAAWHAANYVTSPSGTLEDEPTLNPNEDRPLIISTPSGVSGAYDSEKGRMASSTGDAMLAPVPRRPRANIPFNPGQRSTVVQPIYSAADVAASQEQRQQSERRGSLVPAWLSSPPTGSRQSLGVSRKPSRAERSAAKNMHDARKKGWRPKSKKGKAVAGSEDHDWADVSPTTAPKDKKCVVM</sequence>
<dbReference type="EMBL" id="CDHN01000001">
    <property type="protein sequence ID" value="CEJ82555.1"/>
    <property type="molecule type" value="Genomic_DNA"/>
</dbReference>